<organism evidence="5 6">
    <name type="scientific">Marinobacter xestospongiae</name>
    <dbReference type="NCBI Taxonomy" id="994319"/>
    <lineage>
        <taxon>Bacteria</taxon>
        <taxon>Pseudomonadati</taxon>
        <taxon>Pseudomonadota</taxon>
        <taxon>Gammaproteobacteria</taxon>
        <taxon>Pseudomonadales</taxon>
        <taxon>Marinobacteraceae</taxon>
        <taxon>Marinobacter</taxon>
    </lineage>
</organism>
<dbReference type="PANTHER" id="PTHR24171">
    <property type="entry name" value="ANKYRIN REPEAT DOMAIN-CONTAINING PROTEIN 39-RELATED"/>
    <property type="match status" value="1"/>
</dbReference>
<evidence type="ECO:0000313" key="6">
    <source>
        <dbReference type="Proteomes" id="UP001269819"/>
    </source>
</evidence>
<dbReference type="PROSITE" id="PS50088">
    <property type="entry name" value="ANK_REPEAT"/>
    <property type="match status" value="5"/>
</dbReference>
<dbReference type="SUPFAM" id="SSF48403">
    <property type="entry name" value="Ankyrin repeat"/>
    <property type="match status" value="1"/>
</dbReference>
<keyword evidence="2 3" id="KW-0040">ANK repeat</keyword>
<dbReference type="InterPro" id="IPR036770">
    <property type="entry name" value="Ankyrin_rpt-contain_sf"/>
</dbReference>
<dbReference type="Pfam" id="PF12796">
    <property type="entry name" value="Ank_2"/>
    <property type="match status" value="2"/>
</dbReference>
<feature type="repeat" description="ANK" evidence="3">
    <location>
        <begin position="205"/>
        <end position="232"/>
    </location>
</feature>
<gene>
    <name evidence="5" type="ORF">RYS15_09035</name>
</gene>
<dbReference type="PROSITE" id="PS50297">
    <property type="entry name" value="ANK_REP_REGION"/>
    <property type="match status" value="4"/>
</dbReference>
<comment type="caution">
    <text evidence="5">The sequence shown here is derived from an EMBL/GenBank/DDBJ whole genome shotgun (WGS) entry which is preliminary data.</text>
</comment>
<dbReference type="RefSeq" id="WP_227172675.1">
    <property type="nucleotide sequence ID" value="NZ_BAABBC010000037.1"/>
</dbReference>
<dbReference type="Gene3D" id="1.25.40.20">
    <property type="entry name" value="Ankyrin repeat-containing domain"/>
    <property type="match status" value="3"/>
</dbReference>
<evidence type="ECO:0000256" key="4">
    <source>
        <dbReference type="SAM" id="SignalP"/>
    </source>
</evidence>
<evidence type="ECO:0000256" key="3">
    <source>
        <dbReference type="PROSITE-ProRule" id="PRU00023"/>
    </source>
</evidence>
<protein>
    <submittedName>
        <fullName evidence="5">Ankyrin repeat domain-containing protein</fullName>
    </submittedName>
</protein>
<keyword evidence="4" id="KW-0732">Signal</keyword>
<keyword evidence="6" id="KW-1185">Reference proteome</keyword>
<feature type="chain" id="PRO_5046983570" evidence="4">
    <location>
        <begin position="25"/>
        <end position="232"/>
    </location>
</feature>
<feature type="repeat" description="ANK" evidence="3">
    <location>
        <begin position="42"/>
        <end position="74"/>
    </location>
</feature>
<evidence type="ECO:0000313" key="5">
    <source>
        <dbReference type="EMBL" id="MDV2078829.1"/>
    </source>
</evidence>
<dbReference type="Proteomes" id="UP001269819">
    <property type="component" value="Unassembled WGS sequence"/>
</dbReference>
<keyword evidence="1" id="KW-0677">Repeat</keyword>
<feature type="repeat" description="ANK" evidence="3">
    <location>
        <begin position="140"/>
        <end position="172"/>
    </location>
</feature>
<feature type="repeat" description="ANK" evidence="3">
    <location>
        <begin position="74"/>
        <end position="106"/>
    </location>
</feature>
<feature type="signal peptide" evidence="4">
    <location>
        <begin position="1"/>
        <end position="24"/>
    </location>
</feature>
<dbReference type="PANTHER" id="PTHR24171:SF10">
    <property type="entry name" value="ANKYRIN REPEAT DOMAIN-CONTAINING PROTEIN 29-LIKE"/>
    <property type="match status" value="1"/>
</dbReference>
<proteinExistence type="predicted"/>
<evidence type="ECO:0000256" key="2">
    <source>
        <dbReference type="ARBA" id="ARBA00023043"/>
    </source>
</evidence>
<dbReference type="EMBL" id="JAWIIJ010000005">
    <property type="protein sequence ID" value="MDV2078829.1"/>
    <property type="molecule type" value="Genomic_DNA"/>
</dbReference>
<sequence>MAANGTALRHLVRLLLLVIGLQLAACAGQPQPANLDRAQAGSAETPLMAAVASGDLPRVQTLADQGAALNTLTEQGTPLALAVRRGEDRIAWYLLSRGASPDYAGADGMTPLMLAAADGERRLVQLLLSAGANVNAESQNGQTPVLLAARGGHLAVVKVLLSAGANVNVSQNGRSLLMHVVSGGDLLTTEAVIAAGAEVNYRGDQGRSALDLARAGGFRDIEMLLIQAGAET</sequence>
<accession>A0ABU3VX32</accession>
<reference evidence="5 6" key="1">
    <citation type="submission" date="2023-10" db="EMBL/GenBank/DDBJ databases">
        <title>Characteristics and mechanism of a salt-tolerant marine origin heterotrophic nitrifying- aerobic denitrifying bacteria Marinobacter xestospongiae HN1.</title>
        <authorList>
            <person name="Qi R."/>
        </authorList>
    </citation>
    <scope>NUCLEOTIDE SEQUENCE [LARGE SCALE GENOMIC DNA]</scope>
    <source>
        <strain evidence="5 6">HN1</strain>
    </source>
</reference>
<dbReference type="InterPro" id="IPR002110">
    <property type="entry name" value="Ankyrin_rpt"/>
</dbReference>
<evidence type="ECO:0000256" key="1">
    <source>
        <dbReference type="ARBA" id="ARBA00022737"/>
    </source>
</evidence>
<name>A0ABU3VX32_9GAMM</name>
<dbReference type="SMART" id="SM00248">
    <property type="entry name" value="ANK"/>
    <property type="match status" value="5"/>
</dbReference>
<feature type="repeat" description="ANK" evidence="3">
    <location>
        <begin position="107"/>
        <end position="139"/>
    </location>
</feature>
<dbReference type="PRINTS" id="PR01415">
    <property type="entry name" value="ANKYRIN"/>
</dbReference>